<evidence type="ECO:0000256" key="3">
    <source>
        <dbReference type="ARBA" id="ARBA00023143"/>
    </source>
</evidence>
<dbReference type="GO" id="GO:0005576">
    <property type="term" value="C:extracellular region"/>
    <property type="evidence" value="ECO:0007669"/>
    <property type="project" value="UniProtKB-SubCell"/>
</dbReference>
<organism evidence="8 9">
    <name type="scientific">Halalkalibacter nanhaiisediminis</name>
    <dbReference type="NCBI Taxonomy" id="688079"/>
    <lineage>
        <taxon>Bacteria</taxon>
        <taxon>Bacillati</taxon>
        <taxon>Bacillota</taxon>
        <taxon>Bacilli</taxon>
        <taxon>Bacillales</taxon>
        <taxon>Bacillaceae</taxon>
        <taxon>Halalkalibacter</taxon>
    </lineage>
</organism>
<feature type="coiled-coil region" evidence="5">
    <location>
        <begin position="121"/>
        <end position="151"/>
    </location>
</feature>
<keyword evidence="9" id="KW-1185">Reference proteome</keyword>
<evidence type="ECO:0000256" key="5">
    <source>
        <dbReference type="SAM" id="Coils"/>
    </source>
</evidence>
<evidence type="ECO:0000256" key="1">
    <source>
        <dbReference type="ARBA" id="ARBA00005709"/>
    </source>
</evidence>
<protein>
    <recommendedName>
        <fullName evidence="2 4">Flagellin</fullName>
    </recommendedName>
</protein>
<evidence type="ECO:0000259" key="7">
    <source>
        <dbReference type="Pfam" id="PF00700"/>
    </source>
</evidence>
<dbReference type="SUPFAM" id="SSF64518">
    <property type="entry name" value="Phase 1 flagellin"/>
    <property type="match status" value="1"/>
</dbReference>
<dbReference type="Gene3D" id="1.20.1330.10">
    <property type="entry name" value="f41 fragment of flagellin, N-terminal domain"/>
    <property type="match status" value="1"/>
</dbReference>
<dbReference type="PANTHER" id="PTHR42792">
    <property type="entry name" value="FLAGELLIN"/>
    <property type="match status" value="1"/>
</dbReference>
<dbReference type="GO" id="GO:0005198">
    <property type="term" value="F:structural molecule activity"/>
    <property type="evidence" value="ECO:0007669"/>
    <property type="project" value="UniProtKB-UniRule"/>
</dbReference>
<name>A0A562QUZ6_9BACI</name>
<keyword evidence="3 4" id="KW-0975">Bacterial flagellum</keyword>
<comment type="subcellular location">
    <subcellularLocation>
        <location evidence="4">Secreted</location>
    </subcellularLocation>
    <subcellularLocation>
        <location evidence="4">Bacterial flagellum</location>
    </subcellularLocation>
</comment>
<evidence type="ECO:0000313" key="8">
    <source>
        <dbReference type="EMBL" id="TWI59956.1"/>
    </source>
</evidence>
<dbReference type="InterPro" id="IPR042187">
    <property type="entry name" value="Flagellin_C_sub2"/>
</dbReference>
<evidence type="ECO:0000313" key="9">
    <source>
        <dbReference type="Proteomes" id="UP000315711"/>
    </source>
</evidence>
<feature type="domain" description="Flagellin N-terminal" evidence="6">
    <location>
        <begin position="2"/>
        <end position="45"/>
    </location>
</feature>
<evidence type="ECO:0000256" key="2">
    <source>
        <dbReference type="ARBA" id="ARBA00020110"/>
    </source>
</evidence>
<sequence>MQAANDTNTISERQAIQNELHQLREEIDRIGNTTEFNTRKLLNGSGGDGKVTLSLQIGANAGQGMKIEFHDMRSEALGLKGDQNEDGLDVSDHVKAGAVIDRVTKAIERVSSDRSRLGAYQNRLEHTMSNLANTSENLQAAESRIRDVDMARIFMEYTKHSILSQVALAMLAQANQQSQSVLRLLQ</sequence>
<keyword evidence="5" id="KW-0175">Coiled coil</keyword>
<dbReference type="Gene3D" id="6.10.10.10">
    <property type="entry name" value="Flagellar export chaperone, C-terminal domain"/>
    <property type="match status" value="1"/>
</dbReference>
<comment type="function">
    <text evidence="4">Flagellin is the subunit protein which polymerizes to form the filaments of bacterial flagella.</text>
</comment>
<comment type="caution">
    <text evidence="8">The sequence shown here is derived from an EMBL/GenBank/DDBJ whole genome shotgun (WGS) entry which is preliminary data.</text>
</comment>
<keyword evidence="8" id="KW-0969">Cilium</keyword>
<dbReference type="Proteomes" id="UP000315711">
    <property type="component" value="Unassembled WGS sequence"/>
</dbReference>
<feature type="domain" description="Flagellin C-terminal" evidence="7">
    <location>
        <begin position="100"/>
        <end position="185"/>
    </location>
</feature>
<dbReference type="EMBL" id="VLKZ01000001">
    <property type="protein sequence ID" value="TWI59956.1"/>
    <property type="molecule type" value="Genomic_DNA"/>
</dbReference>
<evidence type="ECO:0000256" key="4">
    <source>
        <dbReference type="RuleBase" id="RU362073"/>
    </source>
</evidence>
<keyword evidence="8" id="KW-0282">Flagellum</keyword>
<accession>A0A562QUZ6</accession>
<dbReference type="PANTHER" id="PTHR42792:SF2">
    <property type="entry name" value="FLAGELLIN"/>
    <property type="match status" value="1"/>
</dbReference>
<proteinExistence type="inferred from homology"/>
<keyword evidence="4" id="KW-0964">Secreted</keyword>
<dbReference type="GO" id="GO:0009288">
    <property type="term" value="C:bacterial-type flagellum"/>
    <property type="evidence" value="ECO:0007669"/>
    <property type="project" value="UniProtKB-SubCell"/>
</dbReference>
<dbReference type="AlphaFoldDB" id="A0A562QUZ6"/>
<gene>
    <name evidence="8" type="ORF">IQ10_00379</name>
</gene>
<keyword evidence="8" id="KW-0966">Cell projection</keyword>
<dbReference type="Pfam" id="PF00669">
    <property type="entry name" value="Flagellin_N"/>
    <property type="match status" value="1"/>
</dbReference>
<dbReference type="InterPro" id="IPR046358">
    <property type="entry name" value="Flagellin_C"/>
</dbReference>
<comment type="similarity">
    <text evidence="1 4">Belongs to the bacterial flagellin family.</text>
</comment>
<dbReference type="Pfam" id="PF00700">
    <property type="entry name" value="Flagellin_C"/>
    <property type="match status" value="1"/>
</dbReference>
<reference evidence="8 9" key="1">
    <citation type="journal article" date="2015" name="Stand. Genomic Sci.">
        <title>Genomic Encyclopedia of Bacterial and Archaeal Type Strains, Phase III: the genomes of soil and plant-associated and newly described type strains.</title>
        <authorList>
            <person name="Whitman W.B."/>
            <person name="Woyke T."/>
            <person name="Klenk H.P."/>
            <person name="Zhou Y."/>
            <person name="Lilburn T.G."/>
            <person name="Beck B.J."/>
            <person name="De Vos P."/>
            <person name="Vandamme P."/>
            <person name="Eisen J.A."/>
            <person name="Garrity G."/>
            <person name="Hugenholtz P."/>
            <person name="Kyrpides N.C."/>
        </authorList>
    </citation>
    <scope>NUCLEOTIDE SEQUENCE [LARGE SCALE GENOMIC DNA]</scope>
    <source>
        <strain evidence="8 9">CGMCC 1.10116</strain>
    </source>
</reference>
<dbReference type="InterPro" id="IPR001492">
    <property type="entry name" value="Flagellin"/>
</dbReference>
<dbReference type="InterPro" id="IPR001029">
    <property type="entry name" value="Flagellin_N"/>
</dbReference>
<evidence type="ECO:0000259" key="6">
    <source>
        <dbReference type="Pfam" id="PF00669"/>
    </source>
</evidence>